<evidence type="ECO:0000313" key="3">
    <source>
        <dbReference type="Proteomes" id="UP000007875"/>
    </source>
</evidence>
<organism evidence="2 3">
    <name type="scientific">Ciona savignyi</name>
    <name type="common">Pacific transparent sea squirt</name>
    <dbReference type="NCBI Taxonomy" id="51511"/>
    <lineage>
        <taxon>Eukaryota</taxon>
        <taxon>Metazoa</taxon>
        <taxon>Chordata</taxon>
        <taxon>Tunicata</taxon>
        <taxon>Ascidiacea</taxon>
        <taxon>Phlebobranchia</taxon>
        <taxon>Cionidae</taxon>
        <taxon>Ciona</taxon>
    </lineage>
</organism>
<feature type="transmembrane region" description="Helical" evidence="1">
    <location>
        <begin position="7"/>
        <end position="28"/>
    </location>
</feature>
<sequence length="61" mass="5901">MGSAPAYAALAPACLGTLGGGIMCMGGGGGGIRGGWFICLGIGIVPGGGGSMKLKFRKFPR</sequence>
<dbReference type="Proteomes" id="UP000007875">
    <property type="component" value="Unassembled WGS sequence"/>
</dbReference>
<dbReference type="Ensembl" id="ENSCSAVT00000015794.1">
    <property type="protein sequence ID" value="ENSCSAVP00000015616.1"/>
    <property type="gene ID" value="ENSCSAVG00000009176.1"/>
</dbReference>
<reference evidence="2" key="3">
    <citation type="submission" date="2025-09" db="UniProtKB">
        <authorList>
            <consortium name="Ensembl"/>
        </authorList>
    </citation>
    <scope>IDENTIFICATION</scope>
</reference>
<accession>H2ZDF0</accession>
<dbReference type="AlphaFoldDB" id="H2ZDF0"/>
<keyword evidence="1" id="KW-0812">Transmembrane</keyword>
<keyword evidence="3" id="KW-1185">Reference proteome</keyword>
<keyword evidence="1" id="KW-1133">Transmembrane helix</keyword>
<keyword evidence="1" id="KW-0472">Membrane</keyword>
<feature type="transmembrane region" description="Helical" evidence="1">
    <location>
        <begin position="34"/>
        <end position="52"/>
    </location>
</feature>
<reference evidence="3" key="1">
    <citation type="submission" date="2003-08" db="EMBL/GenBank/DDBJ databases">
        <authorList>
            <person name="Birren B."/>
            <person name="Nusbaum C."/>
            <person name="Abebe A."/>
            <person name="Abouelleil A."/>
            <person name="Adekoya E."/>
            <person name="Ait-zahra M."/>
            <person name="Allen N."/>
            <person name="Allen T."/>
            <person name="An P."/>
            <person name="Anderson M."/>
            <person name="Anderson S."/>
            <person name="Arachchi H."/>
            <person name="Armbruster J."/>
            <person name="Bachantsang P."/>
            <person name="Baldwin J."/>
            <person name="Barry A."/>
            <person name="Bayul T."/>
            <person name="Blitshsteyn B."/>
            <person name="Bloom T."/>
            <person name="Blye J."/>
            <person name="Boguslavskiy L."/>
            <person name="Borowsky M."/>
            <person name="Boukhgalter B."/>
            <person name="Brunache A."/>
            <person name="Butler J."/>
            <person name="Calixte N."/>
            <person name="Calvo S."/>
            <person name="Camarata J."/>
            <person name="Campo K."/>
            <person name="Chang J."/>
            <person name="Cheshatsang Y."/>
            <person name="Citroen M."/>
            <person name="Collymore A."/>
            <person name="Considine T."/>
            <person name="Cook A."/>
            <person name="Cooke P."/>
            <person name="Corum B."/>
            <person name="Cuomo C."/>
            <person name="David R."/>
            <person name="Dawoe T."/>
            <person name="Degray S."/>
            <person name="Dodge S."/>
            <person name="Dooley K."/>
            <person name="Dorje P."/>
            <person name="Dorjee K."/>
            <person name="Dorris L."/>
            <person name="Duffey N."/>
            <person name="Dupes A."/>
            <person name="Elkins T."/>
            <person name="Engels R."/>
            <person name="Erickson J."/>
            <person name="Farina A."/>
            <person name="Faro S."/>
            <person name="Ferreira P."/>
            <person name="Fischer H."/>
            <person name="Fitzgerald M."/>
            <person name="Foley K."/>
            <person name="Gage D."/>
            <person name="Galagan J."/>
            <person name="Gearin G."/>
            <person name="Gnerre S."/>
            <person name="Gnirke A."/>
            <person name="Goyette A."/>
            <person name="Graham J."/>
            <person name="Grandbois E."/>
            <person name="Gyaltsen K."/>
            <person name="Hafez N."/>
            <person name="Hagopian D."/>
            <person name="Hagos B."/>
            <person name="Hall J."/>
            <person name="Hatcher B."/>
            <person name="Heller A."/>
            <person name="Higgins H."/>
            <person name="Honan T."/>
            <person name="Horn A."/>
            <person name="Houde N."/>
            <person name="Hughes L."/>
            <person name="Hulme W."/>
            <person name="Husby E."/>
            <person name="Iliev I."/>
            <person name="Jaffe D."/>
            <person name="Jones C."/>
            <person name="Kamal M."/>
            <person name="Kamat A."/>
            <person name="Kamvysselis M."/>
            <person name="Karlsson E."/>
            <person name="Kells C."/>
            <person name="Kieu A."/>
            <person name="Kisner P."/>
            <person name="Kodira C."/>
            <person name="Kulbokas E."/>
            <person name="Labutti K."/>
            <person name="Lama D."/>
            <person name="Landers T."/>
            <person name="Leger J."/>
            <person name="Levine S."/>
            <person name="Lewis D."/>
            <person name="Lewis T."/>
            <person name="Lindblad-toh K."/>
            <person name="Liu X."/>
            <person name="Lokyitsang T."/>
            <person name="Lokyitsang Y."/>
            <person name="Lucien O."/>
            <person name="Lui A."/>
            <person name="Ma L.J."/>
            <person name="Mabbitt R."/>
            <person name="Macdonald J."/>
            <person name="Maclean C."/>
            <person name="Major J."/>
            <person name="Manning J."/>
            <person name="Marabella R."/>
            <person name="Maru K."/>
            <person name="Matthews C."/>
            <person name="Mauceli E."/>
            <person name="Mccarthy M."/>
            <person name="Mcdonough S."/>
            <person name="Mcghee T."/>
            <person name="Meldrim J."/>
            <person name="Meneus L."/>
            <person name="Mesirov J."/>
            <person name="Mihalev A."/>
            <person name="Mihova T."/>
            <person name="Mikkelsen T."/>
            <person name="Mlenga V."/>
            <person name="Moru K."/>
            <person name="Mozes J."/>
            <person name="Mulrain L."/>
            <person name="Munson G."/>
            <person name="Naylor J."/>
            <person name="Newes C."/>
            <person name="Nguyen C."/>
            <person name="Nguyen N."/>
            <person name="Nguyen T."/>
            <person name="Nicol R."/>
            <person name="Nielsen C."/>
            <person name="Nizzari M."/>
            <person name="Norbu C."/>
            <person name="Norbu N."/>
            <person name="O'donnell P."/>
            <person name="Okoawo O."/>
            <person name="O'leary S."/>
            <person name="Omotosho B."/>
            <person name="O'neill K."/>
            <person name="Osman S."/>
            <person name="Parker S."/>
            <person name="Perrin D."/>
            <person name="Phunkhang P."/>
            <person name="Piqani B."/>
            <person name="Purcell S."/>
            <person name="Rachupka T."/>
            <person name="Ramasamy U."/>
            <person name="Rameau R."/>
            <person name="Ray V."/>
            <person name="Raymond C."/>
            <person name="Retta R."/>
            <person name="Richardson S."/>
            <person name="Rise C."/>
            <person name="Rodriguez J."/>
            <person name="Rogers J."/>
            <person name="Rogov P."/>
            <person name="Rutman M."/>
            <person name="Schupbach R."/>
            <person name="Seaman C."/>
            <person name="Settipalli S."/>
            <person name="Sharpe T."/>
            <person name="Sheridan J."/>
            <person name="Sherpa N."/>
            <person name="Shi J."/>
            <person name="Smirnov S."/>
            <person name="Smith C."/>
            <person name="Sougnez C."/>
            <person name="Spencer B."/>
            <person name="Stalker J."/>
            <person name="Stange-thomann N."/>
            <person name="Stavropoulos S."/>
            <person name="Stetson K."/>
            <person name="Stone C."/>
            <person name="Stone S."/>
            <person name="Stubbs M."/>
            <person name="Talamas J."/>
            <person name="Tchuinga P."/>
            <person name="Tenzing P."/>
            <person name="Tesfaye S."/>
            <person name="Theodore J."/>
            <person name="Thoulutsang Y."/>
            <person name="Topham K."/>
            <person name="Towey S."/>
            <person name="Tsamla T."/>
            <person name="Tsomo N."/>
            <person name="Vallee D."/>
            <person name="Vassiliev H."/>
            <person name="Venkataraman V."/>
            <person name="Vinson J."/>
            <person name="Vo A."/>
            <person name="Wade C."/>
            <person name="Wang S."/>
            <person name="Wangchuk T."/>
            <person name="Wangdi T."/>
            <person name="Whittaker C."/>
            <person name="Wilkinson J."/>
            <person name="Wu Y."/>
            <person name="Wyman D."/>
            <person name="Yadav S."/>
            <person name="Yang S."/>
            <person name="Yang X."/>
            <person name="Yeager S."/>
            <person name="Yee E."/>
            <person name="Young G."/>
            <person name="Zainoun J."/>
            <person name="Zembeck L."/>
            <person name="Zimmer A."/>
            <person name="Zody M."/>
            <person name="Lander E."/>
        </authorList>
    </citation>
    <scope>NUCLEOTIDE SEQUENCE [LARGE SCALE GENOMIC DNA]</scope>
</reference>
<proteinExistence type="predicted"/>
<evidence type="ECO:0000313" key="2">
    <source>
        <dbReference type="Ensembl" id="ENSCSAVP00000015616.1"/>
    </source>
</evidence>
<name>H2ZDF0_CIOSA</name>
<dbReference type="InParanoid" id="H2ZDF0"/>
<dbReference type="HOGENOM" id="CLU_2928571_0_0_1"/>
<protein>
    <submittedName>
        <fullName evidence="2">Uncharacterized protein</fullName>
    </submittedName>
</protein>
<reference evidence="2" key="2">
    <citation type="submission" date="2025-08" db="UniProtKB">
        <authorList>
            <consortium name="Ensembl"/>
        </authorList>
    </citation>
    <scope>IDENTIFICATION</scope>
</reference>
<evidence type="ECO:0000256" key="1">
    <source>
        <dbReference type="SAM" id="Phobius"/>
    </source>
</evidence>